<evidence type="ECO:0000313" key="1">
    <source>
        <dbReference type="EMBL" id="KKK54524.1"/>
    </source>
</evidence>
<dbReference type="AlphaFoldDB" id="A0A0F8YK41"/>
<evidence type="ECO:0008006" key="2">
    <source>
        <dbReference type="Google" id="ProtNLM"/>
    </source>
</evidence>
<dbReference type="InterPro" id="IPR015943">
    <property type="entry name" value="WD40/YVTN_repeat-like_dom_sf"/>
</dbReference>
<reference evidence="1" key="1">
    <citation type="journal article" date="2015" name="Nature">
        <title>Complex archaea that bridge the gap between prokaryotes and eukaryotes.</title>
        <authorList>
            <person name="Spang A."/>
            <person name="Saw J.H."/>
            <person name="Jorgensen S.L."/>
            <person name="Zaremba-Niedzwiedzka K."/>
            <person name="Martijn J."/>
            <person name="Lind A.E."/>
            <person name="van Eijk R."/>
            <person name="Schleper C."/>
            <person name="Guy L."/>
            <person name="Ettema T.J."/>
        </authorList>
    </citation>
    <scope>NUCLEOTIDE SEQUENCE</scope>
</reference>
<comment type="caution">
    <text evidence="1">The sequence shown here is derived from an EMBL/GenBank/DDBJ whole genome shotgun (WGS) entry which is preliminary data.</text>
</comment>
<proteinExistence type="predicted"/>
<organism evidence="1">
    <name type="scientific">marine sediment metagenome</name>
    <dbReference type="NCBI Taxonomy" id="412755"/>
    <lineage>
        <taxon>unclassified sequences</taxon>
        <taxon>metagenomes</taxon>
        <taxon>ecological metagenomes</taxon>
    </lineage>
</organism>
<dbReference type="EMBL" id="LAZR01065951">
    <property type="protein sequence ID" value="KKK54524.1"/>
    <property type="molecule type" value="Genomic_DNA"/>
</dbReference>
<name>A0A0F8YK41_9ZZZZ</name>
<protein>
    <recommendedName>
        <fullName evidence="2">Photosynthesis system II assembly factor Ycf48/Hcf136-like domain-containing protein</fullName>
    </recommendedName>
</protein>
<accession>A0A0F8YK41</accession>
<gene>
    <name evidence="1" type="ORF">LCGC14_3083830</name>
</gene>
<dbReference type="Gene3D" id="2.130.10.10">
    <property type="entry name" value="YVTN repeat-like/Quinoprotein amine dehydrogenase"/>
    <property type="match status" value="1"/>
</dbReference>
<feature type="non-terminal residue" evidence="1">
    <location>
        <position position="1"/>
    </location>
</feature>
<sequence length="160" mass="17387">LLYIGTMNLGVVSLDIEAIETGFFSAFDRINPGVEARNITMLLAQGMDTLWIGTYGRGLYRWQEKSNQIVHYSKSFGQIADDWVLSGVKTARALYFGTFGGGISFIFLNSSKWQRIGLNQGLPSLDISVLTYLPAPAGSLFAGTLGGGVVEINEALLNEN</sequence>